<accession>A0A0F8XLB9</accession>
<dbReference type="EMBL" id="LAZR01058499">
    <property type="protein sequence ID" value="KKK69758.1"/>
    <property type="molecule type" value="Genomic_DNA"/>
</dbReference>
<protein>
    <submittedName>
        <fullName evidence="1">Uncharacterized protein</fullName>
    </submittedName>
</protein>
<evidence type="ECO:0000313" key="1">
    <source>
        <dbReference type="EMBL" id="KKK69758.1"/>
    </source>
</evidence>
<feature type="non-terminal residue" evidence="1">
    <location>
        <position position="119"/>
    </location>
</feature>
<comment type="caution">
    <text evidence="1">The sequence shown here is derived from an EMBL/GenBank/DDBJ whole genome shotgun (WGS) entry which is preliminary data.</text>
</comment>
<reference evidence="1" key="1">
    <citation type="journal article" date="2015" name="Nature">
        <title>Complex archaea that bridge the gap between prokaryotes and eukaryotes.</title>
        <authorList>
            <person name="Spang A."/>
            <person name="Saw J.H."/>
            <person name="Jorgensen S.L."/>
            <person name="Zaremba-Niedzwiedzka K."/>
            <person name="Martijn J."/>
            <person name="Lind A.E."/>
            <person name="van Eijk R."/>
            <person name="Schleper C."/>
            <person name="Guy L."/>
            <person name="Ettema T.J."/>
        </authorList>
    </citation>
    <scope>NUCLEOTIDE SEQUENCE</scope>
</reference>
<sequence>MIILSGGYVGIGTNVPEIALDVSVPAGELLLPASSGTTAAGIIRIGYETHSWAGVELNFGVYNGGGYPAWIQAQNPNDHSVQRVLALNPLGGNVGIGDTTPTYKLDVNGTGRFVDDLLC</sequence>
<proteinExistence type="predicted"/>
<organism evidence="1">
    <name type="scientific">marine sediment metagenome</name>
    <dbReference type="NCBI Taxonomy" id="412755"/>
    <lineage>
        <taxon>unclassified sequences</taxon>
        <taxon>metagenomes</taxon>
        <taxon>ecological metagenomes</taxon>
    </lineage>
</organism>
<name>A0A0F8XLB9_9ZZZZ</name>
<dbReference type="AlphaFoldDB" id="A0A0F8XLB9"/>
<gene>
    <name evidence="1" type="ORF">LCGC14_2930840</name>
</gene>